<dbReference type="InterPro" id="IPR047589">
    <property type="entry name" value="DUF11_rpt"/>
</dbReference>
<feature type="domain" description="DUF11" evidence="1">
    <location>
        <begin position="888"/>
        <end position="1000"/>
    </location>
</feature>
<dbReference type="STRING" id="1147123.SAMN05443428_10361"/>
<evidence type="ECO:0000259" key="1">
    <source>
        <dbReference type="Pfam" id="PF01345"/>
    </source>
</evidence>
<dbReference type="NCBIfam" id="TIGR01451">
    <property type="entry name" value="B_ant_repeat"/>
    <property type="match status" value="5"/>
</dbReference>
<dbReference type="OrthoDB" id="1757427at2"/>
<dbReference type="PANTHER" id="PTHR34819">
    <property type="entry name" value="LARGE CYSTEINE-RICH PERIPLASMIC PROTEIN OMCB"/>
    <property type="match status" value="1"/>
</dbReference>
<dbReference type="InterPro" id="IPR051172">
    <property type="entry name" value="Chlamydia_OmcB"/>
</dbReference>
<sequence length="2411" mass="264372">MPIIPADFLISQSPSPLKIVLGKSSSLSLSFSNISTLDRAYNLTANLIIPDGFSFVSSSIAPTQITNNLDGTITLNWINIKDLAPNEINYSITVEIKSDEYFRNTLLPVPFDIPVPNITSTATVDTLPRGDEDSGNIKISKTSISSIVPLRYNLIKKGPSKMPKGAGLIPSPSSRWPFTYTLILDNNTREASNITLIDNLPNGVRYLGNLTASGTDALSFLSPSIIVPSPPAPCSNYTIIDWGSKTLSAGSITTINFDCAIWDKYTQNCIENSGQKIPHKTPLINTAILDGLSGPVTSNLTTLAMDITIDKSVSSNITDVGTYNNFTLDYKVNQYNNTNSVVIEDTLPDGMQYISGSGSIPPSSVTVNPNGTTTIIWNLGNLAAGSTGSITFSSITLSNYINTNPVAANDSLTNKVNIDGLNSSSLKETPDNSSVTLTIKKPFIEKKVLAYYYNDGTLKPFNIASPLDLVEFYIKYDAQAIQSTQLNVEVDEYAPLNMGPLIPLSITYGGNLSGLFTPYTVSPNGIRWSLGNIPGGKYWTATFKVPVKSDTFMGVRNNLSKLAARNSESLSYSDRDQVEVKFGMPNIKFSKTVNGPNINAIQAGEVYTYTIKIENPQNGENITTDAFMMTLNDVIPNGLIYNGSYTVTGTGIYDAPTFIGQNVSMLIKKLGPNDSLTLTYDVLVTSSVVSGQLYINSAYLTSPYSQYDKSYQYPLGPFTASTALKTKRLSIKKTIAPPFVRIGDIATYILEVKIPKGTVAYNIKVTDTYKTPQQVYVGNATLNGAPISPTVTPPNVVFPTIPYIDATLNEVTLLYSFDIRVIDASHIPPYSENQINSAKVEWDIDSIGTHAIPEITSENLIVKTPNLTALKEQRNYTLNNSFRTVNLSFSIGDIIEYRITVTNNGLVPAYDSVITDALNPLFSFVIGSFSATLGTPSIAMNNITWSIPTLNQGQSATLTFRVLTLPGFAANSQTPNTASFIYNTNTNGYGKTYSGNSNTVNIVSPNLTLKKTSSLLLAEIGDDLEYTLTITIPYGTYAYSLRVRDTLPSGQIYLGPATRQEDGGSIVTVVPTISGQTITFPINPDLFAYPDTKTLIYKFKARVTSGNHNPPFTQTQQNQSRIDWAIEPGGGYVRNRTSNLNITVRAPNIIIKKEQKNYTKAGDYTQNPISANPEDIIYFKITIDSNGASPAYNIILDDILSDKFIYQSLISISHGSFNYTSGPPKKITWTIPVLNNGTTATLEFSVKIISPIAASSSITNKADSTYDSNDVNPVTYNASSNTTVINIPPLTIQKNADITQAKIGDEITYTITIPIPDGIIAYNLKITDVFPIKQQFVSFNHAPYTLIGNMLTYTETTNPVIGPALLTYTLKTKIIDGKTSYPYFETQTNNVSAVWNLSLTGPSSPVIYTSKDITVKSPHLIVEKLQRNATKGGDFTKDALLDIASGDEIQYKINITNNGASTAINVVTTDDLSSFLTFDSVIGTPVGTVNHPTTPAPDGTVTWSGFDLLVNETQILIFSCIINSSPTPGQAVQNKSETYYDTNTINPVTLGPEYSNIVQLNYAYPQITKTADKTSALVGDIIEYTINVTVPKGVKIYDVEINDTLLSQQSYIPYSLTKNDVPLGAITLDIPVETEIDATSDTVIIEYKFKASVDSIISPPQEAQTNNVTLNWKYTPLGPSGPEESSSVVVYVSNANINLTKSQKNYTKNPLSPFVTSDINADFLDIIYYELKIQNPNSYDLSNVIVSDILDSIYDFIEVIYIDTGTINFSLDTITWNVGILPSDTEYKAIIALKINKIGLSGYRIANIFYAEFSIKDADPIVVYGPLYSNIVYVVLSDILITKYASSNTVKVGDVFTYYIEIKVPLGTKAKDIIIKDTLPLKQVYVGPAQYDSTIIEPHLLDNEIIFNIPEIDASYEEKTVVLSFNVRVLEGNNSPPFTETQTNNVTATNIIDDKGTVGPLKTASLNVEVTRPYVFIPKSQRNITKGTGYTEDMISVNADDIIEFRLVAHNLGSSTAYNVIVEDIISSYFEYTGIYDAQYGTVSYDSSTQKIKWIIDEIPINTAFILTFQVKVVGGIPAGNSTNDSALFEYSTNNTTPITFINNKTNIVVQLFPEIKAVKTSNIYYTSLNGIIRYTVTFTLPKGTSIYNGQFTDFLPIGQTYLGNATLMGMPIEPVEVDAQKVVFPVVPYYYAEFEDENFNYEFDVKITSAIIDPITQLDAQYNYASGEWYFTPYEKSLGICSCTYIYVTDSNISLVKQQKKADSPQDFTTNNITGSLQEFVEYKLIVKNSGPNKIYSVNVKDILSPDLKFIETIYAEGILIHTGEDKDGTILINIDSIDVSSEKTFIFKMQILKRASGFIDNLSSLSFKLSNQSPYVFEGIISNTVRIDNKASGKRGVSIKKIIELKEKE</sequence>
<name>A0A1T4WRC6_9CLOT</name>
<reference evidence="3" key="1">
    <citation type="submission" date="2017-02" db="EMBL/GenBank/DDBJ databases">
        <authorList>
            <person name="Varghese N."/>
            <person name="Submissions S."/>
        </authorList>
    </citation>
    <scope>NUCLEOTIDE SEQUENCE [LARGE SCALE GENOMIC DNA]</scope>
    <source>
        <strain evidence="3">USBA 833</strain>
    </source>
</reference>
<dbReference type="Pfam" id="PF01345">
    <property type="entry name" value="DUF11"/>
    <property type="match status" value="7"/>
</dbReference>
<dbReference type="PANTHER" id="PTHR34819:SF3">
    <property type="entry name" value="CELL SURFACE PROTEIN"/>
    <property type="match status" value="1"/>
</dbReference>
<dbReference type="InterPro" id="IPR001434">
    <property type="entry name" value="OmcB-like_DUF11"/>
</dbReference>
<evidence type="ECO:0000313" key="3">
    <source>
        <dbReference type="Proteomes" id="UP000190105"/>
    </source>
</evidence>
<keyword evidence="3" id="KW-1185">Reference proteome</keyword>
<accession>A0A1T4WRC6</accession>
<dbReference type="Proteomes" id="UP000190105">
    <property type="component" value="Unassembled WGS sequence"/>
</dbReference>
<feature type="domain" description="DUF11" evidence="1">
    <location>
        <begin position="2270"/>
        <end position="2365"/>
    </location>
</feature>
<dbReference type="Gene3D" id="2.60.40.740">
    <property type="match status" value="3"/>
</dbReference>
<feature type="domain" description="DUF11" evidence="1">
    <location>
        <begin position="1167"/>
        <end position="1283"/>
    </location>
</feature>
<protein>
    <submittedName>
        <fullName evidence="2">Conserved repeat domain-containing protein/fimbrial isopeptide formation D2 domain-containing protein</fullName>
    </submittedName>
</protein>
<organism evidence="2 3">
    <name type="scientific">Caloramator quimbayensis</name>
    <dbReference type="NCBI Taxonomy" id="1147123"/>
    <lineage>
        <taxon>Bacteria</taxon>
        <taxon>Bacillati</taxon>
        <taxon>Bacillota</taxon>
        <taxon>Clostridia</taxon>
        <taxon>Eubacteriales</taxon>
        <taxon>Clostridiaceae</taxon>
        <taxon>Caloramator</taxon>
    </lineage>
</organism>
<proteinExistence type="predicted"/>
<feature type="domain" description="DUF11" evidence="1">
    <location>
        <begin position="591"/>
        <end position="703"/>
    </location>
</feature>
<evidence type="ECO:0000313" key="2">
    <source>
        <dbReference type="EMBL" id="SKA79425.1"/>
    </source>
</evidence>
<feature type="domain" description="DUF11" evidence="1">
    <location>
        <begin position="306"/>
        <end position="422"/>
    </location>
</feature>
<dbReference type="RefSeq" id="WP_078695530.1">
    <property type="nucleotide sequence ID" value="NZ_FUYH01000003.1"/>
</dbReference>
<gene>
    <name evidence="2" type="ORF">SAMN05443428_10361</name>
</gene>
<feature type="domain" description="DUF11" evidence="1">
    <location>
        <begin position="1996"/>
        <end position="2088"/>
    </location>
</feature>
<feature type="domain" description="DUF11" evidence="1">
    <location>
        <begin position="1443"/>
        <end position="1546"/>
    </location>
</feature>
<dbReference type="Gene3D" id="2.60.40.1170">
    <property type="entry name" value="Mu homology domain, subdomain B"/>
    <property type="match status" value="1"/>
</dbReference>
<dbReference type="EMBL" id="FUYH01000003">
    <property type="protein sequence ID" value="SKA79425.1"/>
    <property type="molecule type" value="Genomic_DNA"/>
</dbReference>
<dbReference type="InterPro" id="IPR026466">
    <property type="entry name" value="Fim_isopep_form_D2_dom"/>
</dbReference>
<dbReference type="NCBIfam" id="TIGR04226">
    <property type="entry name" value="RrgB_K2N_iso_D2"/>
    <property type="match status" value="1"/>
</dbReference>